<dbReference type="EC" id="2.4.1.-" evidence="6"/>
<dbReference type="eggNOG" id="ENOG502TGET">
    <property type="taxonomic scope" value="Eukaryota"/>
</dbReference>
<comment type="subcellular location">
    <subcellularLocation>
        <location evidence="1">Membrane</location>
        <topology evidence="1">Single-pass membrane protein</topology>
    </subcellularLocation>
</comment>
<dbReference type="PANTHER" id="PTHR47024:SF2">
    <property type="entry name" value="GLYCOSYLTRANSFERASE FAMILY 92 PROTEIN"/>
    <property type="match status" value="1"/>
</dbReference>
<evidence type="ECO:0000256" key="5">
    <source>
        <dbReference type="ARBA" id="ARBA00023136"/>
    </source>
</evidence>
<dbReference type="ExpressionAtlas" id="Q18LB5">
    <property type="expression patterns" value="baseline and differential"/>
</dbReference>
<dbReference type="WormBase" id="ZK1025.4b">
    <property type="protein sequence ID" value="CE40294"/>
    <property type="gene ID" value="WBGene00014184"/>
</dbReference>
<evidence type="ECO:0000256" key="1">
    <source>
        <dbReference type="ARBA" id="ARBA00004167"/>
    </source>
</evidence>
<dbReference type="EMBL" id="BX284601">
    <property type="protein sequence ID" value="CAK55188.1"/>
    <property type="molecule type" value="Genomic_DNA"/>
</dbReference>
<protein>
    <recommendedName>
        <fullName evidence="6">Glycosyltransferase family 92 protein</fullName>
        <ecNumber evidence="6">2.4.1.-</ecNumber>
    </recommendedName>
</protein>
<evidence type="ECO:0000256" key="4">
    <source>
        <dbReference type="ARBA" id="ARBA00022679"/>
    </source>
</evidence>
<dbReference type="CTD" id="191493"/>
<sequence length="452" mass="51622">MKFSFDFLPVCLYFTIFYVYPRFQNQSLLKNQINASFPITFYHKVYVDYRTSPPRLRIFSLNPCIKASNYLLVHVYYNGTITKLKLNGYSFGFYEGNCPPVYGPARNCFYVPHHFYGVLPENGVVQKVSIQLGHREAFLSEIVEIGKSYEKGLTVCLQIVYYYSQWQNVILYIEAWRAQGATRFIVYFHSATQDTKKVLDYYEKLGLIELRPWPNVGALSSYIAPYHPKIDDSVFIIASHIALQVCSLEIRTELGIVADFDEVMVPGDGSVLEYAELVMAGKNIGALLFENTHVGLEPNIYTNDFSGMKTLTFINIFAPPKYIFNTSLIDICETHSPGKFLHNSTTTLFSNGTVLHFRFNIKEIKANVVEKPYRFFPNSTEGHIWNMHDTMHKIFGATPPIFSYTPILTMNLCIAKATPNVCHSTGNLCKAEMDNVTSWVYDKTQGLFITGE</sequence>
<proteinExistence type="inferred from homology"/>
<dbReference type="Pfam" id="PF01697">
    <property type="entry name" value="Glyco_transf_92"/>
    <property type="match status" value="1"/>
</dbReference>
<dbReference type="InParanoid" id="Q18LB5"/>
<reference evidence="7 8" key="1">
    <citation type="journal article" date="1998" name="Science">
        <title>Genome sequence of the nematode C. elegans: a platform for investigating biology.</title>
        <authorList>
            <consortium name="The C. elegans sequencing consortium"/>
            <person name="Sulson J.E."/>
            <person name="Waterston R."/>
        </authorList>
    </citation>
    <scope>NUCLEOTIDE SEQUENCE [LARGE SCALE GENOMIC DNA]</scope>
    <source>
        <strain evidence="7 8">Bristol N2</strain>
    </source>
</reference>
<evidence type="ECO:0000313" key="9">
    <source>
        <dbReference type="WormBase" id="ZK1025.4b"/>
    </source>
</evidence>
<accession>Q18LB5</accession>
<evidence type="ECO:0000313" key="7">
    <source>
        <dbReference type="EMBL" id="CAK55188.1"/>
    </source>
</evidence>
<keyword evidence="3 6" id="KW-0328">Glycosyltransferase</keyword>
<evidence type="ECO:0000313" key="8">
    <source>
        <dbReference type="Proteomes" id="UP000001940"/>
    </source>
</evidence>
<dbReference type="RefSeq" id="NP_001040719.1">
    <property type="nucleotide sequence ID" value="NM_001047254.1"/>
</dbReference>
<dbReference type="Bgee" id="WBGene00014184">
    <property type="expression patterns" value="Expressed in larva"/>
</dbReference>
<dbReference type="AGR" id="WB:WBGene00014184"/>
<evidence type="ECO:0000256" key="3">
    <source>
        <dbReference type="ARBA" id="ARBA00022676"/>
    </source>
</evidence>
<gene>
    <name evidence="7" type="ORF">CELE_ZK1025.4</name>
    <name evidence="7 9" type="ORF">ZK1025.4</name>
</gene>
<dbReference type="InterPro" id="IPR008166">
    <property type="entry name" value="Glyco_transf_92"/>
</dbReference>
<dbReference type="OrthoDB" id="2526284at2759"/>
<comment type="similarity">
    <text evidence="2 6">Belongs to the glycosyltransferase 92 family.</text>
</comment>
<dbReference type="UCSC" id="ZK1025.4a">
    <property type="organism name" value="c. elegans"/>
</dbReference>
<dbReference type="GO" id="GO:0016020">
    <property type="term" value="C:membrane"/>
    <property type="evidence" value="ECO:0007669"/>
    <property type="project" value="UniProtKB-SubCell"/>
</dbReference>
<dbReference type="GeneID" id="191493"/>
<keyword evidence="4 6" id="KW-0808">Transferase</keyword>
<keyword evidence="8" id="KW-1185">Reference proteome</keyword>
<dbReference type="STRING" id="6239.ZK1025.4b.1"/>
<dbReference type="PANTHER" id="PTHR47024">
    <property type="entry name" value="BIOFILM ABSENT ON HEAD (AFTER YERSINIA EXPOSURE)-RELATED"/>
    <property type="match status" value="1"/>
</dbReference>
<dbReference type="PhylomeDB" id="Q18LB5"/>
<keyword evidence="5" id="KW-0472">Membrane</keyword>
<organism evidence="7 8">
    <name type="scientific">Caenorhabditis elegans</name>
    <dbReference type="NCBI Taxonomy" id="6239"/>
    <lineage>
        <taxon>Eukaryota</taxon>
        <taxon>Metazoa</taxon>
        <taxon>Ecdysozoa</taxon>
        <taxon>Nematoda</taxon>
        <taxon>Chromadorea</taxon>
        <taxon>Rhabditida</taxon>
        <taxon>Rhabditina</taxon>
        <taxon>Rhabditomorpha</taxon>
        <taxon>Rhabditoidea</taxon>
        <taxon>Rhabditidae</taxon>
        <taxon>Peloderinae</taxon>
        <taxon>Caenorhabditis</taxon>
    </lineage>
</organism>
<dbReference type="AlphaFoldDB" id="Q18LB5"/>
<dbReference type="PaxDb" id="6239-ZK1025.4b"/>
<evidence type="ECO:0000256" key="2">
    <source>
        <dbReference type="ARBA" id="ARBA00007647"/>
    </source>
</evidence>
<dbReference type="FunCoup" id="Q18LB5">
    <property type="interactions" value="2"/>
</dbReference>
<name>Q18LB5_CAEEL</name>
<dbReference type="GO" id="GO:0016757">
    <property type="term" value="F:glycosyltransferase activity"/>
    <property type="evidence" value="ECO:0007669"/>
    <property type="project" value="UniProtKB-UniRule"/>
</dbReference>
<evidence type="ECO:0000256" key="6">
    <source>
        <dbReference type="RuleBase" id="RU366017"/>
    </source>
</evidence>
<dbReference type="Proteomes" id="UP000001940">
    <property type="component" value="Chromosome I"/>
</dbReference>